<dbReference type="Proteomes" id="UP001431784">
    <property type="component" value="Unassembled WGS sequence"/>
</dbReference>
<keyword evidence="3" id="KW-0029">Amino-acid transport</keyword>
<gene>
    <name evidence="5" type="ORF">PUT78_07585</name>
</gene>
<evidence type="ECO:0000256" key="1">
    <source>
        <dbReference type="ARBA" id="ARBA00010062"/>
    </source>
</evidence>
<dbReference type="PROSITE" id="PS51318">
    <property type="entry name" value="TAT"/>
    <property type="match status" value="1"/>
</dbReference>
<dbReference type="PANTHER" id="PTHR30483">
    <property type="entry name" value="LEUCINE-SPECIFIC-BINDING PROTEIN"/>
    <property type="match status" value="1"/>
</dbReference>
<keyword evidence="6" id="KW-1185">Reference proteome</keyword>
<dbReference type="PANTHER" id="PTHR30483:SF6">
    <property type="entry name" value="PERIPLASMIC BINDING PROTEIN OF ABC TRANSPORTER FOR NATURAL AMINO ACIDS"/>
    <property type="match status" value="1"/>
</dbReference>
<evidence type="ECO:0000256" key="2">
    <source>
        <dbReference type="ARBA" id="ARBA00022729"/>
    </source>
</evidence>
<dbReference type="InterPro" id="IPR051010">
    <property type="entry name" value="BCAA_transport"/>
</dbReference>
<protein>
    <submittedName>
        <fullName evidence="5">ABC transporter substrate-binding protein</fullName>
    </submittedName>
</protein>
<evidence type="ECO:0000256" key="3">
    <source>
        <dbReference type="ARBA" id="ARBA00022970"/>
    </source>
</evidence>
<evidence type="ECO:0000313" key="6">
    <source>
        <dbReference type="Proteomes" id="UP001431784"/>
    </source>
</evidence>
<dbReference type="CDD" id="cd06337">
    <property type="entry name" value="PBP1_ABC_ligand_binding-like"/>
    <property type="match status" value="1"/>
</dbReference>
<dbReference type="EMBL" id="JAQZSM010000005">
    <property type="protein sequence ID" value="MDD7970956.1"/>
    <property type="molecule type" value="Genomic_DNA"/>
</dbReference>
<reference evidence="5" key="1">
    <citation type="submission" date="2023-02" db="EMBL/GenBank/DDBJ databases">
        <title>Description of Roseinatronobacter alkalisoli sp. nov., an alkaliphilic bacerium isolated from soda soil.</title>
        <authorList>
            <person name="Wei W."/>
        </authorList>
    </citation>
    <scope>NUCLEOTIDE SEQUENCE</scope>
    <source>
        <strain evidence="5">HJB301</strain>
    </source>
</reference>
<name>A0ABT5T7L1_9RHOB</name>
<dbReference type="SUPFAM" id="SSF53822">
    <property type="entry name" value="Periplasmic binding protein-like I"/>
    <property type="match status" value="1"/>
</dbReference>
<proteinExistence type="inferred from homology"/>
<dbReference type="RefSeq" id="WP_274351646.1">
    <property type="nucleotide sequence ID" value="NZ_JAQZSM010000005.1"/>
</dbReference>
<sequence length="431" mass="45776">MTSHTPPLTRRRFTGLMGGAALAAPLIGTRAFGQGSNVYKIGYIGPRSGPLGIFGAADTYLIDTIRANLAGGVDVNGTQMQVEIITADTQSDPVRASQITRDMINSENPDLILTHSAPETVNPVSDACEAGATPCLSTVAPWEAYYFGRGGRPGEQTFKWTFHYSFGSGNFLNLYNGQWSLLDTNRKVGTLIPSDADGNAIRAGLLPALEQSGWEVIDPGPYENMSQDFTTHINAFRDAGVDIVVCFPFPPDFPVFWRQAAQRGLAQRLKIMQMAKAGLFAAEMEALGDLGHGLCTGVYWHPAFPFNSVATGLSNAELGAGYEAATGRQWAQALGASASLFDAALALATQAGDPKDKEAMAAALPMLRAETAVGTVDFNTGPVANCAVSGLAGGQWNKASDGPWQFQLDLVSNADFPQIELTADFRPLAFG</sequence>
<comment type="similarity">
    <text evidence="1">Belongs to the leucine-binding protein family.</text>
</comment>
<dbReference type="InterPro" id="IPR028082">
    <property type="entry name" value="Peripla_BP_I"/>
</dbReference>
<feature type="domain" description="Leucine-binding protein" evidence="4">
    <location>
        <begin position="39"/>
        <end position="379"/>
    </location>
</feature>
<dbReference type="InterPro" id="IPR006311">
    <property type="entry name" value="TAT_signal"/>
</dbReference>
<dbReference type="Gene3D" id="3.40.50.2300">
    <property type="match status" value="2"/>
</dbReference>
<accession>A0ABT5T7L1</accession>
<evidence type="ECO:0000259" key="4">
    <source>
        <dbReference type="Pfam" id="PF13458"/>
    </source>
</evidence>
<keyword evidence="2" id="KW-0732">Signal</keyword>
<organism evidence="5 6">
    <name type="scientific">Roseinatronobacter alkalisoli</name>
    <dbReference type="NCBI Taxonomy" id="3028235"/>
    <lineage>
        <taxon>Bacteria</taxon>
        <taxon>Pseudomonadati</taxon>
        <taxon>Pseudomonadota</taxon>
        <taxon>Alphaproteobacteria</taxon>
        <taxon>Rhodobacterales</taxon>
        <taxon>Paracoccaceae</taxon>
        <taxon>Roseinatronobacter</taxon>
    </lineage>
</organism>
<comment type="caution">
    <text evidence="5">The sequence shown here is derived from an EMBL/GenBank/DDBJ whole genome shotgun (WGS) entry which is preliminary data.</text>
</comment>
<keyword evidence="3" id="KW-0813">Transport</keyword>
<dbReference type="InterPro" id="IPR028081">
    <property type="entry name" value="Leu-bd"/>
</dbReference>
<evidence type="ECO:0000313" key="5">
    <source>
        <dbReference type="EMBL" id="MDD7970956.1"/>
    </source>
</evidence>
<dbReference type="Pfam" id="PF13458">
    <property type="entry name" value="Peripla_BP_6"/>
    <property type="match status" value="1"/>
</dbReference>